<dbReference type="Gene3D" id="2.80.10.50">
    <property type="match status" value="3"/>
</dbReference>
<comment type="similarity">
    <text evidence="6">Belongs to the glycosyl hydrolase 74 family.</text>
</comment>
<keyword evidence="9" id="KW-1185">Reference proteome</keyword>
<evidence type="ECO:0000313" key="8">
    <source>
        <dbReference type="EMBL" id="MDQ0114109.1"/>
    </source>
</evidence>
<accession>A0ABT9U393</accession>
<evidence type="ECO:0000256" key="3">
    <source>
        <dbReference type="ARBA" id="ARBA00023277"/>
    </source>
</evidence>
<dbReference type="InterPro" id="IPR015943">
    <property type="entry name" value="WD40/YVTN_repeat-like_dom_sf"/>
</dbReference>
<dbReference type="InterPro" id="IPR002860">
    <property type="entry name" value="BNR_rpt"/>
</dbReference>
<keyword evidence="5" id="KW-0624">Polysaccharide degradation</keyword>
<dbReference type="SUPFAM" id="SSF110296">
    <property type="entry name" value="Oligoxyloglucan reducing end-specific cellobiohydrolase"/>
    <property type="match status" value="2"/>
</dbReference>
<evidence type="ECO:0000256" key="2">
    <source>
        <dbReference type="ARBA" id="ARBA00022801"/>
    </source>
</evidence>
<dbReference type="EMBL" id="JAUSSU010000007">
    <property type="protein sequence ID" value="MDQ0114109.1"/>
    <property type="molecule type" value="Genomic_DNA"/>
</dbReference>
<dbReference type="RefSeq" id="WP_307205430.1">
    <property type="nucleotide sequence ID" value="NZ_JAUSSU010000007.1"/>
</dbReference>
<evidence type="ECO:0000256" key="5">
    <source>
        <dbReference type="ARBA" id="ARBA00023326"/>
    </source>
</evidence>
<evidence type="ECO:0000256" key="6">
    <source>
        <dbReference type="ARBA" id="ARBA00037986"/>
    </source>
</evidence>
<dbReference type="Pfam" id="PF14200">
    <property type="entry name" value="RicinB_lectin_2"/>
    <property type="match status" value="2"/>
</dbReference>
<proteinExistence type="inferred from homology"/>
<dbReference type="PANTHER" id="PTHR43739">
    <property type="entry name" value="XYLOGLUCANASE (EUROFUNG)"/>
    <property type="match status" value="1"/>
</dbReference>
<evidence type="ECO:0000259" key="7">
    <source>
        <dbReference type="SMART" id="SM00458"/>
    </source>
</evidence>
<dbReference type="CDD" id="cd00161">
    <property type="entry name" value="beta-trefoil_Ricin-like"/>
    <property type="match status" value="1"/>
</dbReference>
<keyword evidence="2" id="KW-0378">Hydrolase</keyword>
<feature type="domain" description="Ricin B lectin" evidence="7">
    <location>
        <begin position="781"/>
        <end position="920"/>
    </location>
</feature>
<dbReference type="InterPro" id="IPR000772">
    <property type="entry name" value="Ricin_B_lectin"/>
</dbReference>
<organism evidence="8 9">
    <name type="scientific">Paenibacillus harenae</name>
    <dbReference type="NCBI Taxonomy" id="306543"/>
    <lineage>
        <taxon>Bacteria</taxon>
        <taxon>Bacillati</taxon>
        <taxon>Bacillota</taxon>
        <taxon>Bacilli</taxon>
        <taxon>Bacillales</taxon>
        <taxon>Paenibacillaceae</taxon>
        <taxon>Paenibacillus</taxon>
    </lineage>
</organism>
<keyword evidence="1" id="KW-0732">Signal</keyword>
<dbReference type="SUPFAM" id="SSF50370">
    <property type="entry name" value="Ricin B-like lectins"/>
    <property type="match status" value="1"/>
</dbReference>
<keyword evidence="4" id="KW-0326">Glycosidase</keyword>
<sequence length="923" mass="98662">MNKSRLKHITLLALTVVFLAVPGFPGPKQVHAAVTSESYTFNSVNTGAGGGYVDGIVFNKTERDLIYARTDVGGAYRWDKTNNSWIPITDMVGWDDSNKYGVDALATDPVDPNRVYLATGLYTNSWDEQPGSIMRSTDRGNTWQTTTLPFKVGGNMPGRGMGERLMVDPNKNSILFFGARSGNGLWKSTDYGATWSQVTSFPNVGGYRLSDPADPFGFGNDIIGLSWIAFDKASGTPGNPTQTIYVGVADKGTSVYKSTDGGATWSAIPGQPTGFIPHHGELASNGYLYITYSDDPGPYVGGKGDVWKLNTATGVWTNISPVPSSSPNNGYGYGGIAVDAQHPDTLVVATLNQWWPDNQFYRSTDGGATWRPIWEWSGAYPNRILHYTQDISAAPWLDMGEHPEMPIVSPKLGWMIDDIEIDPFNSDRMMYGTGATLYGTNNLTAWDTGGSVNISVMAKGIEELAILGLISPPSGTHLVSAVGDVAGFRHDDLLTPPSNVFLNPHWASSFGIDYAELVPNYIVRVGFADYTSDSTAKSLAISTDGGTTWSKPTMEPTWGTGNKGGGTVAVAADASSILWSTDKAGVFYSKDGGATWTQSAVYDGTMLPTGAKIASDRVNKNVFYAFASGKMYTSWDSGALFSINVTSGLPTAGSAELKAVPGKEGEVWFAGGSAQTGQVYGLWHSSNYGGSYTKLGNVEQADSIGFGKAAPGQTYSALYTVAKIDGVRGIYRSDNVGATWVRINDDQHQYSRPGVITGDPRIYGRVYFGGRGALFGDPTLSGTYKITNKKSGLSLTLPGSSTTPGTQLVQSAYSGGLNQQWNIIPNSNGTYRVKNNSSSQSVDVNGGSSADGAAIIQWTDHTGHNQEWILEPIGDGNYKMISKQTAKAITVENASTVNGANIAQGTYTNDATTNDEWIIESVQ</sequence>
<evidence type="ECO:0000256" key="1">
    <source>
        <dbReference type="ARBA" id="ARBA00022729"/>
    </source>
</evidence>
<reference evidence="8 9" key="1">
    <citation type="submission" date="2023-07" db="EMBL/GenBank/DDBJ databases">
        <title>Sorghum-associated microbial communities from plants grown in Nebraska, USA.</title>
        <authorList>
            <person name="Schachtman D."/>
        </authorList>
    </citation>
    <scope>NUCLEOTIDE SEQUENCE [LARGE SCALE GENOMIC DNA]</scope>
    <source>
        <strain evidence="8 9">CC482</strain>
    </source>
</reference>
<dbReference type="PROSITE" id="PS50231">
    <property type="entry name" value="RICIN_B_LECTIN"/>
    <property type="match status" value="1"/>
</dbReference>
<keyword evidence="3" id="KW-0119">Carbohydrate metabolism</keyword>
<dbReference type="PANTHER" id="PTHR43739:SF2">
    <property type="entry name" value="OLIGOXYLOGLUCAN-REDUCING END-SPECIFIC XYLOGLUCANASE-RELATED"/>
    <property type="match status" value="1"/>
</dbReference>
<dbReference type="SMART" id="SM00458">
    <property type="entry name" value="RICIN"/>
    <property type="match status" value="1"/>
</dbReference>
<dbReference type="Pfam" id="PF02012">
    <property type="entry name" value="BNR"/>
    <property type="match status" value="1"/>
</dbReference>
<dbReference type="Gene3D" id="2.130.10.10">
    <property type="entry name" value="YVTN repeat-like/Quinoprotein amine dehydrogenase"/>
    <property type="match status" value="2"/>
</dbReference>
<dbReference type="InterPro" id="IPR052025">
    <property type="entry name" value="Xyloglucanase_GH74"/>
</dbReference>
<gene>
    <name evidence="8" type="ORF">J2T15_003564</name>
</gene>
<protein>
    <recommendedName>
        <fullName evidence="7">Ricin B lectin domain-containing protein</fullName>
    </recommendedName>
</protein>
<evidence type="ECO:0000256" key="4">
    <source>
        <dbReference type="ARBA" id="ARBA00023295"/>
    </source>
</evidence>
<dbReference type="CDD" id="cd15482">
    <property type="entry name" value="Sialidase_non-viral"/>
    <property type="match status" value="2"/>
</dbReference>
<dbReference type="InterPro" id="IPR035992">
    <property type="entry name" value="Ricin_B-like_lectins"/>
</dbReference>
<comment type="caution">
    <text evidence="8">The sequence shown here is derived from an EMBL/GenBank/DDBJ whole genome shotgun (WGS) entry which is preliminary data.</text>
</comment>
<evidence type="ECO:0000313" key="9">
    <source>
        <dbReference type="Proteomes" id="UP001229346"/>
    </source>
</evidence>
<dbReference type="Proteomes" id="UP001229346">
    <property type="component" value="Unassembled WGS sequence"/>
</dbReference>
<name>A0ABT9U393_PAEHA</name>